<keyword evidence="2" id="KW-1185">Reference proteome</keyword>
<evidence type="ECO:0000313" key="1">
    <source>
        <dbReference type="EMBL" id="KAI5653866.1"/>
    </source>
</evidence>
<organism evidence="1 2">
    <name type="scientific">Catharanthus roseus</name>
    <name type="common">Madagascar periwinkle</name>
    <name type="synonym">Vinca rosea</name>
    <dbReference type="NCBI Taxonomy" id="4058"/>
    <lineage>
        <taxon>Eukaryota</taxon>
        <taxon>Viridiplantae</taxon>
        <taxon>Streptophyta</taxon>
        <taxon>Embryophyta</taxon>
        <taxon>Tracheophyta</taxon>
        <taxon>Spermatophyta</taxon>
        <taxon>Magnoliopsida</taxon>
        <taxon>eudicotyledons</taxon>
        <taxon>Gunneridae</taxon>
        <taxon>Pentapetalae</taxon>
        <taxon>asterids</taxon>
        <taxon>lamiids</taxon>
        <taxon>Gentianales</taxon>
        <taxon>Apocynaceae</taxon>
        <taxon>Rauvolfioideae</taxon>
        <taxon>Vinceae</taxon>
        <taxon>Catharanthinae</taxon>
        <taxon>Catharanthus</taxon>
    </lineage>
</organism>
<gene>
    <name evidence="1" type="ORF">M9H77_31053</name>
</gene>
<protein>
    <submittedName>
        <fullName evidence="1">Uncharacterized protein</fullName>
    </submittedName>
</protein>
<sequence length="103" mass="11683">MIETVYHSGIVPQNFGRATHTEEDLYSHSRFSPSQANQAHNQPKATSGEARKRKERVKRRACSKIRAPSVRKRVFIETSKSSRGLGSARPTRHLGQKIKLNPF</sequence>
<dbReference type="Proteomes" id="UP001060085">
    <property type="component" value="Linkage Group LG07"/>
</dbReference>
<evidence type="ECO:0000313" key="2">
    <source>
        <dbReference type="Proteomes" id="UP001060085"/>
    </source>
</evidence>
<dbReference type="EMBL" id="CM044707">
    <property type="protein sequence ID" value="KAI5653866.1"/>
    <property type="molecule type" value="Genomic_DNA"/>
</dbReference>
<name>A0ACC0A2W7_CATRO</name>
<proteinExistence type="predicted"/>
<comment type="caution">
    <text evidence="1">The sequence shown here is derived from an EMBL/GenBank/DDBJ whole genome shotgun (WGS) entry which is preliminary data.</text>
</comment>
<reference evidence="2" key="1">
    <citation type="journal article" date="2023" name="Nat. Plants">
        <title>Single-cell RNA sequencing provides a high-resolution roadmap for understanding the multicellular compartmentation of specialized metabolism.</title>
        <authorList>
            <person name="Sun S."/>
            <person name="Shen X."/>
            <person name="Li Y."/>
            <person name="Li Y."/>
            <person name="Wang S."/>
            <person name="Li R."/>
            <person name="Zhang H."/>
            <person name="Shen G."/>
            <person name="Guo B."/>
            <person name="Wei J."/>
            <person name="Xu J."/>
            <person name="St-Pierre B."/>
            <person name="Chen S."/>
            <person name="Sun C."/>
        </authorList>
    </citation>
    <scope>NUCLEOTIDE SEQUENCE [LARGE SCALE GENOMIC DNA]</scope>
</reference>
<accession>A0ACC0A2W7</accession>